<dbReference type="RefSeq" id="WP_345710706.1">
    <property type="nucleotide sequence ID" value="NZ_BAABIL010000053.1"/>
</dbReference>
<keyword evidence="3" id="KW-1185">Reference proteome</keyword>
<comment type="caution">
    <text evidence="2">The sequence shown here is derived from an EMBL/GenBank/DDBJ whole genome shotgun (WGS) entry which is preliminary data.</text>
</comment>
<sequence>MTTSGAAAGGEPEDGVLDSAMATGNDEGEAGEPGPAPFPDLGPDDPEQGVESTAEAIAAAHDDAPLPRSVLPPAVEREPDPRVPRFSDA</sequence>
<dbReference type="EMBL" id="BAABIL010000053">
    <property type="protein sequence ID" value="GAA4964605.1"/>
    <property type="molecule type" value="Genomic_DNA"/>
</dbReference>
<organism evidence="2 3">
    <name type="scientific">Kineococcus glutinatus</name>
    <dbReference type="NCBI Taxonomy" id="1070872"/>
    <lineage>
        <taxon>Bacteria</taxon>
        <taxon>Bacillati</taxon>
        <taxon>Actinomycetota</taxon>
        <taxon>Actinomycetes</taxon>
        <taxon>Kineosporiales</taxon>
        <taxon>Kineosporiaceae</taxon>
        <taxon>Kineococcus</taxon>
    </lineage>
</organism>
<protein>
    <submittedName>
        <fullName evidence="2">Uncharacterized protein</fullName>
    </submittedName>
</protein>
<gene>
    <name evidence="2" type="ORF">GCM10023225_04590</name>
</gene>
<reference evidence="3" key="1">
    <citation type="journal article" date="2019" name="Int. J. Syst. Evol. Microbiol.">
        <title>The Global Catalogue of Microorganisms (GCM) 10K type strain sequencing project: providing services to taxonomists for standard genome sequencing and annotation.</title>
        <authorList>
            <consortium name="The Broad Institute Genomics Platform"/>
            <consortium name="The Broad Institute Genome Sequencing Center for Infectious Disease"/>
            <person name="Wu L."/>
            <person name="Ma J."/>
        </authorList>
    </citation>
    <scope>NUCLEOTIDE SEQUENCE [LARGE SCALE GENOMIC DNA]</scope>
    <source>
        <strain evidence="3">JCM 18126</strain>
    </source>
</reference>
<accession>A0ABP9H962</accession>
<name>A0ABP9H962_9ACTN</name>
<evidence type="ECO:0000313" key="3">
    <source>
        <dbReference type="Proteomes" id="UP001501195"/>
    </source>
</evidence>
<evidence type="ECO:0000313" key="2">
    <source>
        <dbReference type="EMBL" id="GAA4964605.1"/>
    </source>
</evidence>
<feature type="compositionally biased region" description="Basic and acidic residues" evidence="1">
    <location>
        <begin position="75"/>
        <end position="89"/>
    </location>
</feature>
<proteinExistence type="predicted"/>
<feature type="region of interest" description="Disordered" evidence="1">
    <location>
        <begin position="1"/>
        <end position="89"/>
    </location>
</feature>
<dbReference type="Proteomes" id="UP001501195">
    <property type="component" value="Unassembled WGS sequence"/>
</dbReference>
<evidence type="ECO:0000256" key="1">
    <source>
        <dbReference type="SAM" id="MobiDB-lite"/>
    </source>
</evidence>